<sequence>MEEGKAEQEVDELEILLNLIPNATSGSWHPQNSIQKYSSTDFERNHLHEETRESFPPPPALSFGKQGNSFEGTCDGKIETYGRLDDDRLGLEGDHQTPIKIMDQEESNLPSEQSLSSSLAELSFKGEEEAIKAANSQRLDHTFLLDDQFANLLKDSLPLSPQSHSILTRTNTEDIPPNRFDQFNVEMNGKRNVDFLKLDDQVQGEKSVSCQLLAYQTNPSQVLLTVSSPGTEVPDVPCSQSYFSSLQSPVLGMQSQEFTESHIPWLHAEEERYSIMHKKYLHWHDLQNQRSEARNLIQASENAANVIRTWNIEKSYVNNPISYQYENFSEESFRSDGAIPRRFGCSGSNLISSILCRYYAQGFCGRGENCPFTHGQRKKCPISFANPQPALSPKDFNVVQGFGKMGEQSYPEKILMRKNGLNSVKEINFIRESELFTNSSSNGRMISNGHFYHNAHIVGTRSSPVDGRKYWPQPLDTKDSRHDNLRLQTRKYNSVDEVTGRIYLMAKDQSGCRFLQRKMTEGNAEDIEKIFLEIVGHVVELMTHPFGNYLVQKLLEVCSEDQRTQIVFAITAKAGDLLTVSINMHGTRSVQKVIETIKSPEQFLMVVASLKPGIVNLIKDLNGYHVAECCLQYLMPGYIEDICGQDSGTGVHIQKAIPEFLFEAVSAHCVELATDCHGCRVLQKCLGHSDGEHRRRLLSAIIANALILSQDPFGNYVVQYVFELEGSWARTEVLNQLEGYYRYLSMQKYSSNVVEKCLKYAGEEQFARIIQEFMDHPQLDQMMLDPYANYVIQTALNHSKGALHAALLEAIRPHIPALRTNPYGKKVLSSCGLKK</sequence>
<proteinExistence type="predicted"/>
<keyword evidence="1 9" id="KW-0479">Metal-binding</keyword>
<feature type="repeat" description="Pumilio" evidence="8">
    <location>
        <begin position="569"/>
        <end position="608"/>
    </location>
</feature>
<dbReference type="SUPFAM" id="SSF48371">
    <property type="entry name" value="ARM repeat"/>
    <property type="match status" value="1"/>
</dbReference>
<dbReference type="Pfam" id="PF00642">
    <property type="entry name" value="zf-CCCH"/>
    <property type="match status" value="1"/>
</dbReference>
<dbReference type="GO" id="GO:0008270">
    <property type="term" value="F:zinc ion binding"/>
    <property type="evidence" value="ECO:0007669"/>
    <property type="project" value="UniProtKB-KW"/>
</dbReference>
<evidence type="ECO:0000256" key="7">
    <source>
        <dbReference type="ARBA" id="ARBA00058490"/>
    </source>
</evidence>
<evidence type="ECO:0000256" key="1">
    <source>
        <dbReference type="ARBA" id="ARBA00022723"/>
    </source>
</evidence>
<dbReference type="EMBL" id="QGNW01001296">
    <property type="protein sequence ID" value="RVW46920.1"/>
    <property type="molecule type" value="Genomic_DNA"/>
</dbReference>
<dbReference type="Pfam" id="PF00806">
    <property type="entry name" value="PUF"/>
    <property type="match status" value="7"/>
</dbReference>
<dbReference type="Proteomes" id="UP000288805">
    <property type="component" value="Unassembled WGS sequence"/>
</dbReference>
<feature type="repeat" description="Pumilio" evidence="8">
    <location>
        <begin position="497"/>
        <end position="532"/>
    </location>
</feature>
<feature type="domain" description="C3H1-type" evidence="10">
    <location>
        <begin position="350"/>
        <end position="377"/>
    </location>
</feature>
<evidence type="ECO:0000259" key="10">
    <source>
        <dbReference type="PROSITE" id="PS50103"/>
    </source>
</evidence>
<evidence type="ECO:0000259" key="11">
    <source>
        <dbReference type="PROSITE" id="PS50303"/>
    </source>
</evidence>
<dbReference type="InterPro" id="IPR036855">
    <property type="entry name" value="Znf_CCCH_sf"/>
</dbReference>
<dbReference type="SUPFAM" id="SSF90229">
    <property type="entry name" value="CCCH zinc finger"/>
    <property type="match status" value="1"/>
</dbReference>
<comment type="caution">
    <text evidence="12">The sequence shown here is derived from an EMBL/GenBank/DDBJ whole genome shotgun (WGS) entry which is preliminary data.</text>
</comment>
<dbReference type="InterPro" id="IPR016024">
    <property type="entry name" value="ARM-type_fold"/>
</dbReference>
<feature type="domain" description="PUM-HD" evidence="11">
    <location>
        <begin position="476"/>
        <end position="835"/>
    </location>
</feature>
<dbReference type="PANTHER" id="PTHR12537">
    <property type="entry name" value="RNA BINDING PROTEIN PUMILIO-RELATED"/>
    <property type="match status" value="1"/>
</dbReference>
<keyword evidence="6" id="KW-0694">RNA-binding</keyword>
<keyword evidence="5" id="KW-0810">Translation regulation</keyword>
<keyword evidence="2" id="KW-0677">Repeat</keyword>
<feature type="repeat" description="Pumilio" evidence="8">
    <location>
        <begin position="772"/>
        <end position="809"/>
    </location>
</feature>
<reference evidence="12 13" key="1">
    <citation type="journal article" date="2018" name="PLoS Genet.">
        <title>Population sequencing reveals clonal diversity and ancestral inbreeding in the grapevine cultivar Chardonnay.</title>
        <authorList>
            <person name="Roach M.J."/>
            <person name="Johnson D.L."/>
            <person name="Bohlmann J."/>
            <person name="van Vuuren H.J."/>
            <person name="Jones S.J."/>
            <person name="Pretorius I.S."/>
            <person name="Schmidt S.A."/>
            <person name="Borneman A.R."/>
        </authorList>
    </citation>
    <scope>NUCLEOTIDE SEQUENCE [LARGE SCALE GENOMIC DNA]</scope>
    <source>
        <strain evidence="13">cv. Chardonnay</strain>
        <tissue evidence="12">Leaf</tissue>
    </source>
</reference>
<evidence type="ECO:0000313" key="13">
    <source>
        <dbReference type="Proteomes" id="UP000288805"/>
    </source>
</evidence>
<dbReference type="Gene3D" id="1.25.10.10">
    <property type="entry name" value="Leucine-rich Repeat Variant"/>
    <property type="match status" value="1"/>
</dbReference>
<dbReference type="CDD" id="cd07920">
    <property type="entry name" value="Pumilio"/>
    <property type="match status" value="1"/>
</dbReference>
<dbReference type="InterPro" id="IPR000571">
    <property type="entry name" value="Znf_CCCH"/>
</dbReference>
<feature type="repeat" description="Pumilio" evidence="8">
    <location>
        <begin position="533"/>
        <end position="568"/>
    </location>
</feature>
<evidence type="ECO:0000313" key="12">
    <source>
        <dbReference type="EMBL" id="RVW46920.1"/>
    </source>
</evidence>
<dbReference type="FunFam" id="1.25.10.10:FF:000237">
    <property type="entry name" value="Pumilio homolog 9"/>
    <property type="match status" value="1"/>
</dbReference>
<dbReference type="InterPro" id="IPR033133">
    <property type="entry name" value="PUM-HD"/>
</dbReference>
<dbReference type="PROSITE" id="PS50302">
    <property type="entry name" value="PUM"/>
    <property type="match status" value="7"/>
</dbReference>
<dbReference type="InterPro" id="IPR033712">
    <property type="entry name" value="Pumilio_RNA-bd"/>
</dbReference>
<keyword evidence="4 9" id="KW-0862">Zinc</keyword>
<feature type="repeat" description="Pumilio" evidence="8">
    <location>
        <begin position="700"/>
        <end position="735"/>
    </location>
</feature>
<dbReference type="PROSITE" id="PS50103">
    <property type="entry name" value="ZF_C3H1"/>
    <property type="match status" value="1"/>
</dbReference>
<dbReference type="GO" id="GO:0003723">
    <property type="term" value="F:RNA binding"/>
    <property type="evidence" value="ECO:0007669"/>
    <property type="project" value="UniProtKB-KW"/>
</dbReference>
<evidence type="ECO:0000256" key="6">
    <source>
        <dbReference type="ARBA" id="ARBA00022884"/>
    </source>
</evidence>
<feature type="zinc finger region" description="C3H1-type" evidence="9">
    <location>
        <begin position="350"/>
        <end position="377"/>
    </location>
</feature>
<keyword evidence="3 9" id="KW-0863">Zinc-finger</keyword>
<dbReference type="AlphaFoldDB" id="A0A438EGU1"/>
<organism evidence="12 13">
    <name type="scientific">Vitis vinifera</name>
    <name type="common">Grape</name>
    <dbReference type="NCBI Taxonomy" id="29760"/>
    <lineage>
        <taxon>Eukaryota</taxon>
        <taxon>Viridiplantae</taxon>
        <taxon>Streptophyta</taxon>
        <taxon>Embryophyta</taxon>
        <taxon>Tracheophyta</taxon>
        <taxon>Spermatophyta</taxon>
        <taxon>Magnoliopsida</taxon>
        <taxon>eudicotyledons</taxon>
        <taxon>Gunneridae</taxon>
        <taxon>Pentapetalae</taxon>
        <taxon>rosids</taxon>
        <taxon>Vitales</taxon>
        <taxon>Vitaceae</taxon>
        <taxon>Viteae</taxon>
        <taxon>Vitis</taxon>
    </lineage>
</organism>
<accession>A0A438EGU1</accession>
<dbReference type="SMART" id="SM00356">
    <property type="entry name" value="ZnF_C3H1"/>
    <property type="match status" value="1"/>
</dbReference>
<evidence type="ECO:0000256" key="3">
    <source>
        <dbReference type="ARBA" id="ARBA00022771"/>
    </source>
</evidence>
<dbReference type="Gene3D" id="4.10.1000.10">
    <property type="entry name" value="Zinc finger, CCCH-type"/>
    <property type="match status" value="1"/>
</dbReference>
<protein>
    <submittedName>
        <fullName evidence="12">Pumilio-like 12</fullName>
    </submittedName>
</protein>
<name>A0A438EGU1_VITVI</name>
<dbReference type="InterPro" id="IPR001313">
    <property type="entry name" value="Pumilio_RNA-bd_rpt"/>
</dbReference>
<feature type="repeat" description="Pumilio" evidence="8">
    <location>
        <begin position="736"/>
        <end position="771"/>
    </location>
</feature>
<dbReference type="SMART" id="SM00025">
    <property type="entry name" value="Pumilio"/>
    <property type="match status" value="8"/>
</dbReference>
<dbReference type="InterPro" id="IPR011989">
    <property type="entry name" value="ARM-like"/>
</dbReference>
<evidence type="ECO:0000256" key="8">
    <source>
        <dbReference type="PROSITE-ProRule" id="PRU00317"/>
    </source>
</evidence>
<evidence type="ECO:0000256" key="5">
    <source>
        <dbReference type="ARBA" id="ARBA00022845"/>
    </source>
</evidence>
<comment type="function">
    <text evidence="7">Sequence-specific RNA-binding protein that regulates translation and mRNA stability by binding the 3'-UTR of target mRNAs.</text>
</comment>
<dbReference type="PANTHER" id="PTHR12537:SF191">
    <property type="entry name" value="PUMILIO-LIKE 12"/>
    <property type="match status" value="1"/>
</dbReference>
<dbReference type="GO" id="GO:0006417">
    <property type="term" value="P:regulation of translation"/>
    <property type="evidence" value="ECO:0007669"/>
    <property type="project" value="UniProtKB-KW"/>
</dbReference>
<evidence type="ECO:0000256" key="9">
    <source>
        <dbReference type="PROSITE-ProRule" id="PRU00723"/>
    </source>
</evidence>
<gene>
    <name evidence="12" type="primary">APUM12_1</name>
    <name evidence="12" type="ORF">CK203_074407</name>
</gene>
<dbReference type="PROSITE" id="PS50303">
    <property type="entry name" value="PUM_HD"/>
    <property type="match status" value="1"/>
</dbReference>
<feature type="repeat" description="Pumilio" evidence="8">
    <location>
        <begin position="664"/>
        <end position="699"/>
    </location>
</feature>
<evidence type="ECO:0000256" key="4">
    <source>
        <dbReference type="ARBA" id="ARBA00022833"/>
    </source>
</evidence>
<evidence type="ECO:0000256" key="2">
    <source>
        <dbReference type="ARBA" id="ARBA00022737"/>
    </source>
</evidence>